<evidence type="ECO:0000259" key="5">
    <source>
        <dbReference type="PROSITE" id="PS50931"/>
    </source>
</evidence>
<proteinExistence type="inferred from homology"/>
<evidence type="ECO:0000313" key="7">
    <source>
        <dbReference type="Proteomes" id="UP000236649"/>
    </source>
</evidence>
<dbReference type="Proteomes" id="UP000236649">
    <property type="component" value="Chromosome 2"/>
</dbReference>
<dbReference type="InterPro" id="IPR036388">
    <property type="entry name" value="WH-like_DNA-bd_sf"/>
</dbReference>
<evidence type="ECO:0000256" key="4">
    <source>
        <dbReference type="ARBA" id="ARBA00023163"/>
    </source>
</evidence>
<evidence type="ECO:0000256" key="2">
    <source>
        <dbReference type="ARBA" id="ARBA00023015"/>
    </source>
</evidence>
<dbReference type="SUPFAM" id="SSF46785">
    <property type="entry name" value="Winged helix' DNA-binding domain"/>
    <property type="match status" value="1"/>
</dbReference>
<dbReference type="PANTHER" id="PTHR30537">
    <property type="entry name" value="HTH-TYPE TRANSCRIPTIONAL REGULATOR"/>
    <property type="match status" value="1"/>
</dbReference>
<dbReference type="Gene3D" id="3.40.190.290">
    <property type="match status" value="1"/>
</dbReference>
<dbReference type="InterPro" id="IPR036390">
    <property type="entry name" value="WH_DNA-bd_sf"/>
</dbReference>
<dbReference type="GO" id="GO:0003700">
    <property type="term" value="F:DNA-binding transcription factor activity"/>
    <property type="evidence" value="ECO:0007669"/>
    <property type="project" value="InterPro"/>
</dbReference>
<dbReference type="SUPFAM" id="SSF53850">
    <property type="entry name" value="Periplasmic binding protein-like II"/>
    <property type="match status" value="1"/>
</dbReference>
<gene>
    <name evidence="6" type="ORF">C2L64_20235</name>
</gene>
<name>A0AAN1JCC3_9BURK</name>
<comment type="similarity">
    <text evidence="1">Belongs to the LysR transcriptional regulatory family.</text>
</comment>
<keyword evidence="3" id="KW-0238">DNA-binding</keyword>
<dbReference type="PROSITE" id="PS50931">
    <property type="entry name" value="HTH_LYSR"/>
    <property type="match status" value="1"/>
</dbReference>
<evidence type="ECO:0000256" key="1">
    <source>
        <dbReference type="ARBA" id="ARBA00009437"/>
    </source>
</evidence>
<dbReference type="InterPro" id="IPR005119">
    <property type="entry name" value="LysR_subst-bd"/>
</dbReference>
<dbReference type="Pfam" id="PF03466">
    <property type="entry name" value="LysR_substrate"/>
    <property type="match status" value="1"/>
</dbReference>
<reference evidence="6 7" key="1">
    <citation type="submission" date="2018-01" db="EMBL/GenBank/DDBJ databases">
        <title>Species boundaries and ecological features among Paraburkholderia terrae DSMZ17804T, P. hospita DSMZ17164T and P. caribensis DSMZ13236T.</title>
        <authorList>
            <person name="Pratama A.A."/>
        </authorList>
    </citation>
    <scope>NUCLEOTIDE SEQUENCE [LARGE SCALE GENOMIC DNA]</scope>
    <source>
        <strain evidence="6 7">DSM 17164</strain>
    </source>
</reference>
<dbReference type="Pfam" id="PF00126">
    <property type="entry name" value="HTH_1"/>
    <property type="match status" value="1"/>
</dbReference>
<keyword evidence="4" id="KW-0804">Transcription</keyword>
<dbReference type="Gene3D" id="1.10.10.10">
    <property type="entry name" value="Winged helix-like DNA-binding domain superfamily/Winged helix DNA-binding domain"/>
    <property type="match status" value="1"/>
</dbReference>
<evidence type="ECO:0000256" key="3">
    <source>
        <dbReference type="ARBA" id="ARBA00023125"/>
    </source>
</evidence>
<keyword evidence="2" id="KW-0805">Transcription regulation</keyword>
<feature type="domain" description="HTH lysR-type" evidence="5">
    <location>
        <begin position="1"/>
        <end position="59"/>
    </location>
</feature>
<accession>A0AAN1JCC3</accession>
<dbReference type="RefSeq" id="WP_086910619.1">
    <property type="nucleotide sequence ID" value="NZ_CADFGJ010000087.1"/>
</dbReference>
<dbReference type="AlphaFoldDB" id="A0AAN1JCC3"/>
<sequence length="333" mass="36827">MDHLLSIRAFVAVIKFQSFTTAAKHLGMSPATLSRAITSLESHTSTRLVNRSTRHVSLADDARAYFASCAEILDRLDREELRLAEQRNTQKGVLRLAAHPFAVETGLSQLIDEYLLATPDIRVAVTTTGEPLRLEHGNYDAAIYPAFLVQDAAAICRPLVRSSSVLVATRAYLDAGPPVPSSLDLTGHTFINTRASKWDPECGSVKVAGISLPHNARLHAVMDECIAVQLALNGYGIALLPTCIAQRYMKSGRLVRVLPEYELTDPVAELDIAFVHRRTLPRRVRDFVDHCVSFFRESEQPDRRVSPRSRKIVLTGLRDANAEDAAILEHASR</sequence>
<dbReference type="InterPro" id="IPR000847">
    <property type="entry name" value="LysR_HTH_N"/>
</dbReference>
<dbReference type="PANTHER" id="PTHR30537:SF5">
    <property type="entry name" value="HTH-TYPE TRANSCRIPTIONAL ACTIVATOR TTDR-RELATED"/>
    <property type="match status" value="1"/>
</dbReference>
<dbReference type="GO" id="GO:0003677">
    <property type="term" value="F:DNA binding"/>
    <property type="evidence" value="ECO:0007669"/>
    <property type="project" value="UniProtKB-KW"/>
</dbReference>
<protein>
    <submittedName>
        <fullName evidence="6">LysR family transcriptional regulator</fullName>
    </submittedName>
</protein>
<dbReference type="EMBL" id="CP026106">
    <property type="protein sequence ID" value="AUT70713.1"/>
    <property type="molecule type" value="Genomic_DNA"/>
</dbReference>
<dbReference type="InterPro" id="IPR058163">
    <property type="entry name" value="LysR-type_TF_proteobact-type"/>
</dbReference>
<dbReference type="GeneID" id="55530657"/>
<dbReference type="KEGG" id="phs:C2L64_20235"/>
<evidence type="ECO:0000313" key="6">
    <source>
        <dbReference type="EMBL" id="AUT70713.1"/>
    </source>
</evidence>
<organism evidence="6 7">
    <name type="scientific">Paraburkholderia hospita</name>
    <dbReference type="NCBI Taxonomy" id="169430"/>
    <lineage>
        <taxon>Bacteria</taxon>
        <taxon>Pseudomonadati</taxon>
        <taxon>Pseudomonadota</taxon>
        <taxon>Betaproteobacteria</taxon>
        <taxon>Burkholderiales</taxon>
        <taxon>Burkholderiaceae</taxon>
        <taxon>Paraburkholderia</taxon>
    </lineage>
</organism>